<feature type="transmembrane region" description="Helical" evidence="8">
    <location>
        <begin position="94"/>
        <end position="115"/>
    </location>
</feature>
<feature type="transmembrane region" description="Helical" evidence="8">
    <location>
        <begin position="254"/>
        <end position="274"/>
    </location>
</feature>
<feature type="transmembrane region" description="Helical" evidence="8">
    <location>
        <begin position="42"/>
        <end position="58"/>
    </location>
</feature>
<name>A0A1G1KRC5_9BACT</name>
<evidence type="ECO:0000256" key="5">
    <source>
        <dbReference type="ARBA" id="ARBA00022801"/>
    </source>
</evidence>
<dbReference type="GO" id="GO:0008233">
    <property type="term" value="F:peptidase activity"/>
    <property type="evidence" value="ECO:0007669"/>
    <property type="project" value="UniProtKB-KW"/>
</dbReference>
<dbReference type="Pfam" id="PF09721">
    <property type="entry name" value="Exosortase_EpsH"/>
    <property type="match status" value="1"/>
</dbReference>
<dbReference type="AlphaFoldDB" id="A0A1G1KRC5"/>
<keyword evidence="6 8" id="KW-1133">Transmembrane helix</keyword>
<protein>
    <recommendedName>
        <fullName evidence="11">Exosortase</fullName>
    </recommendedName>
</protein>
<dbReference type="Proteomes" id="UP000178187">
    <property type="component" value="Unassembled WGS sequence"/>
</dbReference>
<dbReference type="InterPro" id="IPR026392">
    <property type="entry name" value="Exo/Archaeosortase_dom"/>
</dbReference>
<dbReference type="EMBL" id="MHFR01000063">
    <property type="protein sequence ID" value="OGW95473.1"/>
    <property type="molecule type" value="Genomic_DNA"/>
</dbReference>
<feature type="transmembrane region" description="Helical" evidence="8">
    <location>
        <begin position="214"/>
        <end position="234"/>
    </location>
</feature>
<evidence type="ECO:0000313" key="10">
    <source>
        <dbReference type="Proteomes" id="UP000178187"/>
    </source>
</evidence>
<gene>
    <name evidence="9" type="ORF">A3G33_10880</name>
</gene>
<dbReference type="GO" id="GO:0006508">
    <property type="term" value="P:proteolysis"/>
    <property type="evidence" value="ECO:0007669"/>
    <property type="project" value="UniProtKB-KW"/>
</dbReference>
<keyword evidence="4 8" id="KW-0812">Transmembrane</keyword>
<feature type="transmembrane region" description="Helical" evidence="8">
    <location>
        <begin position="187"/>
        <end position="205"/>
    </location>
</feature>
<evidence type="ECO:0000256" key="3">
    <source>
        <dbReference type="ARBA" id="ARBA00022670"/>
    </source>
</evidence>
<proteinExistence type="predicted"/>
<evidence type="ECO:0000313" key="9">
    <source>
        <dbReference type="EMBL" id="OGW95473.1"/>
    </source>
</evidence>
<dbReference type="NCBIfam" id="TIGR04178">
    <property type="entry name" value="exo_archaeo"/>
    <property type="match status" value="1"/>
</dbReference>
<reference evidence="9 10" key="1">
    <citation type="journal article" date="2016" name="Nat. Commun.">
        <title>Thousands of microbial genomes shed light on interconnected biogeochemical processes in an aquifer system.</title>
        <authorList>
            <person name="Anantharaman K."/>
            <person name="Brown C.T."/>
            <person name="Hug L.A."/>
            <person name="Sharon I."/>
            <person name="Castelle C.J."/>
            <person name="Probst A.J."/>
            <person name="Thomas B.C."/>
            <person name="Singh A."/>
            <person name="Wilkins M.J."/>
            <person name="Karaoz U."/>
            <person name="Brodie E.L."/>
            <person name="Williams K.H."/>
            <person name="Hubbard S.S."/>
            <person name="Banfield J.F."/>
        </authorList>
    </citation>
    <scope>NUCLEOTIDE SEQUENCE [LARGE SCALE GENOMIC DNA]</scope>
</reference>
<dbReference type="InterPro" id="IPR013426">
    <property type="entry name" value="EpsH-like"/>
</dbReference>
<evidence type="ECO:0000256" key="6">
    <source>
        <dbReference type="ARBA" id="ARBA00022989"/>
    </source>
</evidence>
<feature type="transmembrane region" description="Helical" evidence="8">
    <location>
        <begin position="12"/>
        <end position="30"/>
    </location>
</feature>
<keyword evidence="5" id="KW-0378">Hydrolase</keyword>
<evidence type="ECO:0000256" key="8">
    <source>
        <dbReference type="SAM" id="Phobius"/>
    </source>
</evidence>
<keyword evidence="3" id="KW-0645">Protease</keyword>
<keyword evidence="2" id="KW-1003">Cell membrane</keyword>
<accession>A0A1G1KRC5</accession>
<organism evidence="9 10">
    <name type="scientific">Candidatus Danuiimicrobium aquiferis</name>
    <dbReference type="NCBI Taxonomy" id="1801832"/>
    <lineage>
        <taxon>Bacteria</taxon>
        <taxon>Pseudomonadati</taxon>
        <taxon>Candidatus Omnitrophota</taxon>
        <taxon>Candidatus Danuiimicrobium</taxon>
    </lineage>
</organism>
<dbReference type="NCBIfam" id="TIGR02602">
    <property type="entry name" value="8TM_EpsH"/>
    <property type="match status" value="1"/>
</dbReference>
<evidence type="ECO:0000256" key="4">
    <source>
        <dbReference type="ARBA" id="ARBA00022692"/>
    </source>
</evidence>
<dbReference type="InterPro" id="IPR019127">
    <property type="entry name" value="Exosortase"/>
</dbReference>
<feature type="transmembrane region" description="Helical" evidence="8">
    <location>
        <begin position="70"/>
        <end position="88"/>
    </location>
</feature>
<dbReference type="GO" id="GO:0005886">
    <property type="term" value="C:plasma membrane"/>
    <property type="evidence" value="ECO:0007669"/>
    <property type="project" value="UniProtKB-SubCell"/>
</dbReference>
<evidence type="ECO:0000256" key="2">
    <source>
        <dbReference type="ARBA" id="ARBA00022475"/>
    </source>
</evidence>
<evidence type="ECO:0008006" key="11">
    <source>
        <dbReference type="Google" id="ProtNLM"/>
    </source>
</evidence>
<comment type="subcellular location">
    <subcellularLocation>
        <location evidence="1">Cell membrane</location>
        <topology evidence="1">Multi-pass membrane protein</topology>
    </subcellularLocation>
</comment>
<evidence type="ECO:0000256" key="7">
    <source>
        <dbReference type="ARBA" id="ARBA00023136"/>
    </source>
</evidence>
<comment type="caution">
    <text evidence="9">The sequence shown here is derived from an EMBL/GenBank/DDBJ whole genome shotgun (WGS) entry which is preliminary data.</text>
</comment>
<keyword evidence="7 8" id="KW-0472">Membrane</keyword>
<feature type="transmembrane region" description="Helical" evidence="8">
    <location>
        <begin position="122"/>
        <end position="140"/>
    </location>
</feature>
<sequence>MNFKLNTLNFKLKYFIVIGLLAYIYYPTFVWMIDRWTVRDSYYAHGFLIPLITLYWIFQKRRSLATSQIQSDSFGFIILIAGALLQLGSAILRIYFLSALSFVIVLFGYLWFLMGRKIMKEIWYPVLFLALMVPLPLLTISQVTLKMKFFVAQIATYCLNYIGIPATREGSYIYTKNAMLLVGDPCSGLRSFLAFLCLGLVFAYGSRMAFWKRLLLVAAGLPLAVLSNVLRVFSLSFLSEVYGMGVVTKQVHDASGFIVFILAFVCFIILRKYLEESGAAHE</sequence>
<evidence type="ECO:0000256" key="1">
    <source>
        <dbReference type="ARBA" id="ARBA00004651"/>
    </source>
</evidence>